<feature type="region of interest" description="Disordered" evidence="9">
    <location>
        <begin position="408"/>
        <end position="437"/>
    </location>
</feature>
<name>A0A078AVQ4_STYLE</name>
<accession>A0A078AVQ4</accession>
<evidence type="ECO:0000313" key="12">
    <source>
        <dbReference type="Proteomes" id="UP000039865"/>
    </source>
</evidence>
<feature type="domain" description="C2H2-type" evidence="10">
    <location>
        <begin position="176"/>
        <end position="203"/>
    </location>
</feature>
<evidence type="ECO:0000256" key="5">
    <source>
        <dbReference type="ARBA" id="ARBA00023212"/>
    </source>
</evidence>
<comment type="similarity">
    <text evidence="3">Belongs to the DZIP C2H2-type zinc-finger protein family.</text>
</comment>
<evidence type="ECO:0000256" key="4">
    <source>
        <dbReference type="ARBA" id="ARBA00023054"/>
    </source>
</evidence>
<evidence type="ECO:0000256" key="7">
    <source>
        <dbReference type="PROSITE-ProRule" id="PRU00042"/>
    </source>
</evidence>
<evidence type="ECO:0000256" key="1">
    <source>
        <dbReference type="ARBA" id="ARBA00004114"/>
    </source>
</evidence>
<dbReference type="Pfam" id="PF13815">
    <property type="entry name" value="Dzip-like_N"/>
    <property type="match status" value="1"/>
</dbReference>
<dbReference type="InterPro" id="IPR032714">
    <property type="entry name" value="DZIP1_N"/>
</dbReference>
<evidence type="ECO:0000313" key="11">
    <source>
        <dbReference type="EMBL" id="CDW86485.1"/>
    </source>
</evidence>
<keyword evidence="7" id="KW-0863">Zinc-finger</keyword>
<keyword evidence="7" id="KW-0479">Metal-binding</keyword>
<feature type="compositionally biased region" description="Basic and acidic residues" evidence="9">
    <location>
        <begin position="570"/>
        <end position="619"/>
    </location>
</feature>
<dbReference type="GO" id="GO:0008270">
    <property type="term" value="F:zinc ion binding"/>
    <property type="evidence" value="ECO:0007669"/>
    <property type="project" value="UniProtKB-KW"/>
</dbReference>
<keyword evidence="5" id="KW-0963">Cytoplasm</keyword>
<dbReference type="AlphaFoldDB" id="A0A078AVQ4"/>
<dbReference type="GO" id="GO:0005737">
    <property type="term" value="C:cytoplasm"/>
    <property type="evidence" value="ECO:0007669"/>
    <property type="project" value="TreeGrafter"/>
</dbReference>
<dbReference type="PANTHER" id="PTHR21502">
    <property type="entry name" value="ZINC FINGER PROTEIN DZIP1"/>
    <property type="match status" value="1"/>
</dbReference>
<feature type="compositionally biased region" description="Acidic residues" evidence="9">
    <location>
        <begin position="550"/>
        <end position="569"/>
    </location>
</feature>
<keyword evidence="6" id="KW-0966">Cell projection</keyword>
<feature type="compositionally biased region" description="Basic and acidic residues" evidence="9">
    <location>
        <begin position="523"/>
        <end position="549"/>
    </location>
</feature>
<dbReference type="InParanoid" id="A0A078AVQ4"/>
<keyword evidence="5" id="KW-0206">Cytoskeleton</keyword>
<feature type="compositionally biased region" description="Basic and acidic residues" evidence="9">
    <location>
        <begin position="408"/>
        <end position="424"/>
    </location>
</feature>
<feature type="compositionally biased region" description="Polar residues" evidence="9">
    <location>
        <begin position="620"/>
        <end position="634"/>
    </location>
</feature>
<dbReference type="PROSITE" id="PS00028">
    <property type="entry name" value="ZINC_FINGER_C2H2_1"/>
    <property type="match status" value="1"/>
</dbReference>
<keyword evidence="7" id="KW-0862">Zinc</keyword>
<dbReference type="EMBL" id="CCKQ01014691">
    <property type="protein sequence ID" value="CDW86485.1"/>
    <property type="molecule type" value="Genomic_DNA"/>
</dbReference>
<dbReference type="OrthoDB" id="313578at2759"/>
<sequence>MNAQSLGNFPSSFAPVRESKENLFASNLLPLPPKFSFQERTGRINWRALMNTDLDKISKEVDLKTLEALLQNITFAQLDRDDLERLGDMHFIKLFRLSQYSIEYLLYTQNYMESLCKNLDVEYRQTYEKTMKTEEMIRKYQQELKIIRKELKLKQKTLSTYEYLMKLPVEQEQDVIKCKSCRKFFLSKQYLQKHYQRHHPEVDFFREFADMNDPNYDRSLNERQNQQTIAEIKKQQQINQEELFDKIKGELFGSLVDNFKKLETEISTLKDKQNFQQIKSMLENYEQKNEEEQKKIQDSLNKPAKSLEDLKSKWSEMFQQQTSTIKDMMQQYVNDALSRRKDERDKKKQNQSKNSEYFQQKLNEFDDKFKQNEQVKQELEQKVKDYEKQLQLKSQTETQILAKLQEEEQKRKQEEKLRKEREEELMNQLNSQAQVDYQKKLQEEQKLREEFERKLKEEQEKIKENEEKKIKQLELQLKQEEDEKNKLLKLQEEKARLLEEEKQKAALEQEKKRELQLQLEKEEAEKLRRQKSEEEKRKLAEQQRKKSEEIVEEQVIEEDVEEEDEDIDDEILKKKQLAEAEAEKLRAKQKQEEEERKKKLEEEEAKKQVKKQPTEELKSQKSSNHESNLGSTLRDQIKKDIKKEIEQDNFYMSDKAHIKSFFNHEIDEISNMKDIIQVQLINEQEQILAQEFNTQKIQPVAGDKQNPLSLQRKEDLRYVNDSIKGLSRKDVEKINNSLMKRLSDQQFTGYSNMIEGFLKKALMSQ</sequence>
<evidence type="ECO:0000256" key="6">
    <source>
        <dbReference type="ARBA" id="ARBA00023273"/>
    </source>
</evidence>
<dbReference type="PANTHER" id="PTHR21502:SF3">
    <property type="entry name" value="CILIUM ASSEMBLY PROTEIN DZIP1L"/>
    <property type="match status" value="1"/>
</dbReference>
<dbReference type="InterPro" id="IPR013087">
    <property type="entry name" value="Znf_C2H2_type"/>
</dbReference>
<dbReference type="OMA" id="GRINWRA"/>
<feature type="region of interest" description="Disordered" evidence="9">
    <location>
        <begin position="523"/>
        <end position="635"/>
    </location>
</feature>
<protein>
    <submittedName>
        <fullName evidence="11">Zinc finger protein dzip1l</fullName>
    </submittedName>
</protein>
<evidence type="ECO:0000256" key="9">
    <source>
        <dbReference type="SAM" id="MobiDB-lite"/>
    </source>
</evidence>
<gene>
    <name evidence="11" type="primary">Contig8734.g9328</name>
    <name evidence="11" type="ORF">STYLEM_15580</name>
</gene>
<comment type="subcellular location">
    <subcellularLocation>
        <location evidence="2">Cytoplasm</location>
        <location evidence="2">Cytoskeleton</location>
        <location evidence="2">Cilium basal body</location>
    </subcellularLocation>
    <subcellularLocation>
        <location evidence="1">Cytoplasm</location>
        <location evidence="1">Cytoskeleton</location>
        <location evidence="1">Microtubule organizing center</location>
        <location evidence="1">Centrosome</location>
        <location evidence="1">Centriole</location>
    </subcellularLocation>
</comment>
<evidence type="ECO:0000256" key="3">
    <source>
        <dbReference type="ARBA" id="ARBA00009131"/>
    </source>
</evidence>
<evidence type="ECO:0000256" key="8">
    <source>
        <dbReference type="SAM" id="Coils"/>
    </source>
</evidence>
<reference evidence="11 12" key="1">
    <citation type="submission" date="2014-06" db="EMBL/GenBank/DDBJ databases">
        <authorList>
            <person name="Swart Estienne"/>
        </authorList>
    </citation>
    <scope>NUCLEOTIDE SEQUENCE [LARGE SCALE GENOMIC DNA]</scope>
    <source>
        <strain evidence="11 12">130c</strain>
    </source>
</reference>
<dbReference type="InterPro" id="IPR051241">
    <property type="entry name" value="DZIP_RILPL"/>
</dbReference>
<feature type="coiled-coil region" evidence="8">
    <location>
        <begin position="130"/>
        <end position="157"/>
    </location>
</feature>
<feature type="coiled-coil region" evidence="8">
    <location>
        <begin position="275"/>
        <end position="302"/>
    </location>
</feature>
<dbReference type="Proteomes" id="UP000039865">
    <property type="component" value="Unassembled WGS sequence"/>
</dbReference>
<keyword evidence="4 8" id="KW-0175">Coiled coil</keyword>
<keyword evidence="12" id="KW-1185">Reference proteome</keyword>
<proteinExistence type="inferred from homology"/>
<organism evidence="11 12">
    <name type="scientific">Stylonychia lemnae</name>
    <name type="common">Ciliate</name>
    <dbReference type="NCBI Taxonomy" id="5949"/>
    <lineage>
        <taxon>Eukaryota</taxon>
        <taxon>Sar</taxon>
        <taxon>Alveolata</taxon>
        <taxon>Ciliophora</taxon>
        <taxon>Intramacronucleata</taxon>
        <taxon>Spirotrichea</taxon>
        <taxon>Stichotrichia</taxon>
        <taxon>Sporadotrichida</taxon>
        <taxon>Oxytrichidae</taxon>
        <taxon>Stylonychinae</taxon>
        <taxon>Stylonychia</taxon>
    </lineage>
</organism>
<dbReference type="GO" id="GO:0005814">
    <property type="term" value="C:centriole"/>
    <property type="evidence" value="ECO:0007669"/>
    <property type="project" value="UniProtKB-SubCell"/>
</dbReference>
<evidence type="ECO:0000256" key="2">
    <source>
        <dbReference type="ARBA" id="ARBA00004120"/>
    </source>
</evidence>
<dbReference type="PROSITE" id="PS50157">
    <property type="entry name" value="ZINC_FINGER_C2H2_2"/>
    <property type="match status" value="1"/>
</dbReference>
<evidence type="ECO:0000259" key="10">
    <source>
        <dbReference type="PROSITE" id="PS50157"/>
    </source>
</evidence>